<evidence type="ECO:0000313" key="4">
    <source>
        <dbReference type="Proteomes" id="UP000789423"/>
    </source>
</evidence>
<dbReference type="RefSeq" id="WP_230573281.1">
    <property type="nucleotide sequence ID" value="NZ_CAKJTI010000001.1"/>
</dbReference>
<keyword evidence="1" id="KW-0378">Hydrolase</keyword>
<dbReference type="SUPFAM" id="SSF55811">
    <property type="entry name" value="Nudix"/>
    <property type="match status" value="1"/>
</dbReference>
<dbReference type="InterPro" id="IPR020084">
    <property type="entry name" value="NUDIX_hydrolase_CS"/>
</dbReference>
<reference evidence="3 4" key="1">
    <citation type="submission" date="2021-10" db="EMBL/GenBank/DDBJ databases">
        <authorList>
            <person name="Criscuolo A."/>
        </authorList>
    </citation>
    <scope>NUCLEOTIDE SEQUENCE [LARGE SCALE GENOMIC DNA]</scope>
    <source>
        <strain evidence="4">CIP 111899</strain>
    </source>
</reference>
<gene>
    <name evidence="3" type="ORF">BACCIP111899_00095</name>
</gene>
<dbReference type="InterPro" id="IPR015797">
    <property type="entry name" value="NUDIX_hydrolase-like_dom_sf"/>
</dbReference>
<dbReference type="Pfam" id="PF00293">
    <property type="entry name" value="NUDIX"/>
    <property type="match status" value="1"/>
</dbReference>
<accession>A0ABN7ZVB5</accession>
<dbReference type="InterPro" id="IPR000086">
    <property type="entry name" value="NUDIX_hydrolase_dom"/>
</dbReference>
<dbReference type="PANTHER" id="PTHR43736:SF2">
    <property type="entry name" value="MUTT_NUDIX FAMILY PROTEIN"/>
    <property type="match status" value="1"/>
</dbReference>
<dbReference type="Gene3D" id="3.90.79.10">
    <property type="entry name" value="Nucleoside Triphosphate Pyrophosphohydrolase"/>
    <property type="match status" value="1"/>
</dbReference>
<protein>
    <recommendedName>
        <fullName evidence="2">Nudix hydrolase domain-containing protein</fullName>
    </recommendedName>
</protein>
<name>A0ABN7ZVB5_9BACI</name>
<keyword evidence="4" id="KW-1185">Reference proteome</keyword>
<comment type="caution">
    <text evidence="3">The sequence shown here is derived from an EMBL/GenBank/DDBJ whole genome shotgun (WGS) entry which is preliminary data.</text>
</comment>
<dbReference type="EMBL" id="CAKJTI010000001">
    <property type="protein sequence ID" value="CAG9610923.1"/>
    <property type="molecule type" value="Genomic_DNA"/>
</dbReference>
<proteinExistence type="predicted"/>
<evidence type="ECO:0000256" key="1">
    <source>
        <dbReference type="ARBA" id="ARBA00022801"/>
    </source>
</evidence>
<dbReference type="PROSITE" id="PS00893">
    <property type="entry name" value="NUDIX_BOX"/>
    <property type="match status" value="1"/>
</dbReference>
<evidence type="ECO:0000259" key="2">
    <source>
        <dbReference type="Pfam" id="PF00293"/>
    </source>
</evidence>
<organism evidence="3 4">
    <name type="scientific">Bacillus rhizoplanae</name>
    <dbReference type="NCBI Taxonomy" id="2880966"/>
    <lineage>
        <taxon>Bacteria</taxon>
        <taxon>Bacillati</taxon>
        <taxon>Bacillota</taxon>
        <taxon>Bacilli</taxon>
        <taxon>Bacillales</taxon>
        <taxon>Bacillaceae</taxon>
        <taxon>Bacillus</taxon>
    </lineage>
</organism>
<sequence>MEVSLYRLPGGSIEFGESAAAAIEREFVEEYDLQVTAEHFAAVNEHIFEADNQKYHHCTLLYWCTVKEGERAVRWHKEHSDIMLKWEEISKLKATPIYPEGVMKIIEQNKKEPVHWLEEVTY</sequence>
<feature type="domain" description="Nudix hydrolase" evidence="2">
    <location>
        <begin position="7"/>
        <end position="95"/>
    </location>
</feature>
<dbReference type="Proteomes" id="UP000789423">
    <property type="component" value="Unassembled WGS sequence"/>
</dbReference>
<evidence type="ECO:0000313" key="3">
    <source>
        <dbReference type="EMBL" id="CAG9610923.1"/>
    </source>
</evidence>
<dbReference type="PANTHER" id="PTHR43736">
    <property type="entry name" value="ADP-RIBOSE PYROPHOSPHATASE"/>
    <property type="match status" value="1"/>
</dbReference>